<reference evidence="1" key="1">
    <citation type="submission" date="2015-04" db="EMBL/GenBank/DDBJ databases">
        <authorList>
            <person name="Syromyatnikov M.Y."/>
            <person name="Popov V.N."/>
        </authorList>
    </citation>
    <scope>NUCLEOTIDE SEQUENCE</scope>
    <source>
        <strain evidence="1">MO-1</strain>
    </source>
</reference>
<protein>
    <submittedName>
        <fullName evidence="1">Uncharacterized protein</fullName>
    </submittedName>
</protein>
<dbReference type="AlphaFoldDB" id="A0A1S7LG40"/>
<evidence type="ECO:0000313" key="1">
    <source>
        <dbReference type="EMBL" id="CRH05393.1"/>
    </source>
</evidence>
<accession>A0A1S7LG40</accession>
<proteinExistence type="predicted"/>
<name>A0A1S7LG40_MAGMO</name>
<gene>
    <name evidence="1" type="ORF">MAGMO_1199</name>
</gene>
<organism evidence="1">
    <name type="scientific">Magnetococcus massalia (strain MO-1)</name>
    <dbReference type="NCBI Taxonomy" id="451514"/>
    <lineage>
        <taxon>Bacteria</taxon>
        <taxon>Pseudomonadati</taxon>
        <taxon>Pseudomonadota</taxon>
        <taxon>Magnetococcia</taxon>
        <taxon>Magnetococcales</taxon>
        <taxon>Magnetococcaceae</taxon>
        <taxon>Magnetococcus</taxon>
    </lineage>
</organism>
<dbReference type="EMBL" id="LO017727">
    <property type="protein sequence ID" value="CRH05393.1"/>
    <property type="molecule type" value="Genomic_DNA"/>
</dbReference>
<sequence length="62" mass="7439">MSIPIQIMAQQLRLTDHSMGQRTYRFFCFIIIECLTKQVIYWHDVQRCLSAPINKSNRLYCD</sequence>